<dbReference type="EMBL" id="LCBL01000002">
    <property type="protein sequence ID" value="KKS09498.1"/>
    <property type="molecule type" value="Genomic_DNA"/>
</dbReference>
<dbReference type="Proteomes" id="UP000033869">
    <property type="component" value="Unassembled WGS sequence"/>
</dbReference>
<evidence type="ECO:0000313" key="6">
    <source>
        <dbReference type="Proteomes" id="UP000033869"/>
    </source>
</evidence>
<dbReference type="SUPFAM" id="SSF52009">
    <property type="entry name" value="Phosphohistidine domain"/>
    <property type="match status" value="1"/>
</dbReference>
<keyword evidence="5" id="KW-0670">Pyruvate</keyword>
<dbReference type="PROSITE" id="PS00370">
    <property type="entry name" value="PEP_ENZYMES_PHOS_SITE"/>
    <property type="match status" value="1"/>
</dbReference>
<dbReference type="AlphaFoldDB" id="A0A0G0Z8U4"/>
<dbReference type="PATRIC" id="fig|1618344.3.peg.615"/>
<dbReference type="PANTHER" id="PTHR43030:SF1">
    <property type="entry name" value="PHOSPHOENOLPYRUVATE SYNTHASE"/>
    <property type="match status" value="1"/>
</dbReference>
<evidence type="ECO:0000259" key="4">
    <source>
        <dbReference type="Pfam" id="PF00391"/>
    </source>
</evidence>
<evidence type="ECO:0000256" key="3">
    <source>
        <dbReference type="ARBA" id="ARBA00022840"/>
    </source>
</evidence>
<organism evidence="5 6">
    <name type="scientific">candidate division CPR2 bacterium GW2011_GWC1_41_48</name>
    <dbReference type="NCBI Taxonomy" id="1618344"/>
    <lineage>
        <taxon>Bacteria</taxon>
        <taxon>Bacteria division CPR2</taxon>
    </lineage>
</organism>
<dbReference type="Pfam" id="PF00391">
    <property type="entry name" value="PEP-utilizers"/>
    <property type="match status" value="1"/>
</dbReference>
<evidence type="ECO:0000256" key="2">
    <source>
        <dbReference type="ARBA" id="ARBA00022741"/>
    </source>
</evidence>
<comment type="similarity">
    <text evidence="1">Belongs to the PEP-utilizing enzyme family.</text>
</comment>
<keyword evidence="5" id="KW-0808">Transferase</keyword>
<protein>
    <submittedName>
        <fullName evidence="5">Phosphoenolpyruvate synthase/pyruvate phosphate dikinase</fullName>
    </submittedName>
</protein>
<sequence length="456" mass="52782">MVPMFDMMHELFGICWPEGLVIYDHDKALWILENEAVVETSHKFTEKIILPPAERERFYKIWDEYVGKLSQIESEIDKISLSHLNDNDLAIFFKRWSQAYLNYWAIGMTAELINYSLEDKLKKSLRAYFEDERDLNKAFATLSTPTQMSFYKEEEADLVKIVLLDESEKAKALKKHSENYFWIYNNYFDTQILDEIYFANQIKHKTRDDAEKFLTEIRDYKNKALEGKDVYKKKLNLSGKELGIVNLLNESIIFQDVRKKYNLKAAHYLEEFLRDFSARRDIEARDLKWLLPKEMERFADGEDLREAIEKRKHLATVQIALGSLQIDVQNTASKISSQFDVLEFEESTNIQGTVASTSNKRYFRGIAKIILSPREGNKLKAGEILVTTMTTPDFVTCMKRAGAIITDIGGVTCHAAVVSREFGIPCIVGTEYATKIIKDGDILELHNLRGTVKIVR</sequence>
<evidence type="ECO:0000256" key="1">
    <source>
        <dbReference type="ARBA" id="ARBA00007837"/>
    </source>
</evidence>
<dbReference type="InterPro" id="IPR006319">
    <property type="entry name" value="PEP_synth"/>
</dbReference>
<keyword evidence="3" id="KW-0067">ATP-binding</keyword>
<dbReference type="Gene3D" id="3.50.30.10">
    <property type="entry name" value="Phosphohistidine domain"/>
    <property type="match status" value="1"/>
</dbReference>
<keyword evidence="2" id="KW-0547">Nucleotide-binding</keyword>
<reference evidence="5 6" key="1">
    <citation type="journal article" date="2015" name="Nature">
        <title>rRNA introns, odd ribosomes, and small enigmatic genomes across a large radiation of phyla.</title>
        <authorList>
            <person name="Brown C.T."/>
            <person name="Hug L.A."/>
            <person name="Thomas B.C."/>
            <person name="Sharon I."/>
            <person name="Castelle C.J."/>
            <person name="Singh A."/>
            <person name="Wilkins M.J."/>
            <person name="Williams K.H."/>
            <person name="Banfield J.F."/>
        </authorList>
    </citation>
    <scope>NUCLEOTIDE SEQUENCE [LARGE SCALE GENOMIC DNA]</scope>
</reference>
<accession>A0A0G0Z8U4</accession>
<dbReference type="GO" id="GO:0008986">
    <property type="term" value="F:pyruvate, water dikinase activity"/>
    <property type="evidence" value="ECO:0007669"/>
    <property type="project" value="InterPro"/>
</dbReference>
<dbReference type="InterPro" id="IPR036637">
    <property type="entry name" value="Phosphohistidine_dom_sf"/>
</dbReference>
<proteinExistence type="inferred from homology"/>
<gene>
    <name evidence="5" type="ORF">UU65_C0002G0276</name>
</gene>
<feature type="domain" description="PEP-utilising enzyme mobile" evidence="4">
    <location>
        <begin position="380"/>
        <end position="445"/>
    </location>
</feature>
<dbReference type="InterPro" id="IPR008279">
    <property type="entry name" value="PEP-util_enz_mobile_dom"/>
</dbReference>
<keyword evidence="5" id="KW-0418">Kinase</keyword>
<dbReference type="PANTHER" id="PTHR43030">
    <property type="entry name" value="PHOSPHOENOLPYRUVATE SYNTHASE"/>
    <property type="match status" value="1"/>
</dbReference>
<comment type="caution">
    <text evidence="5">The sequence shown here is derived from an EMBL/GenBank/DDBJ whole genome shotgun (WGS) entry which is preliminary data.</text>
</comment>
<dbReference type="InterPro" id="IPR018274">
    <property type="entry name" value="PEP_util_AS"/>
</dbReference>
<name>A0A0G0Z8U4_UNCC2</name>
<dbReference type="GO" id="GO:0005524">
    <property type="term" value="F:ATP binding"/>
    <property type="evidence" value="ECO:0007669"/>
    <property type="project" value="UniProtKB-KW"/>
</dbReference>
<evidence type="ECO:0000313" key="5">
    <source>
        <dbReference type="EMBL" id="KKS09498.1"/>
    </source>
</evidence>